<dbReference type="PANTHER" id="PTHR46344:SF21">
    <property type="entry name" value="F-BOX_KELCH-REPEAT PROTEIN SKIP30 ISOFORM X2"/>
    <property type="match status" value="1"/>
</dbReference>
<keyword evidence="1" id="KW-0880">Kelch repeat</keyword>
<name>V4M6N0_EUTSA</name>
<dbReference type="Proteomes" id="UP000030689">
    <property type="component" value="Unassembled WGS sequence"/>
</dbReference>
<feature type="compositionally biased region" description="Basic and acidic residues" evidence="3">
    <location>
        <begin position="21"/>
        <end position="37"/>
    </location>
</feature>
<evidence type="ECO:0000256" key="3">
    <source>
        <dbReference type="SAM" id="MobiDB-lite"/>
    </source>
</evidence>
<dbReference type="eggNOG" id="KOG1072">
    <property type="taxonomic scope" value="Eukaryota"/>
</dbReference>
<gene>
    <name evidence="4" type="ORF">EUTSA_v10020524mg</name>
</gene>
<dbReference type="InterPro" id="IPR015915">
    <property type="entry name" value="Kelch-typ_b-propeller"/>
</dbReference>
<evidence type="ECO:0008006" key="6">
    <source>
        <dbReference type="Google" id="ProtNLM"/>
    </source>
</evidence>
<evidence type="ECO:0000256" key="1">
    <source>
        <dbReference type="ARBA" id="ARBA00022441"/>
    </source>
</evidence>
<dbReference type="KEGG" id="eus:EUTSA_v10020524mg"/>
<organism evidence="4 5">
    <name type="scientific">Eutrema salsugineum</name>
    <name type="common">Saltwater cress</name>
    <name type="synonym">Sisymbrium salsugineum</name>
    <dbReference type="NCBI Taxonomy" id="72664"/>
    <lineage>
        <taxon>Eukaryota</taxon>
        <taxon>Viridiplantae</taxon>
        <taxon>Streptophyta</taxon>
        <taxon>Embryophyta</taxon>
        <taxon>Tracheophyta</taxon>
        <taxon>Spermatophyta</taxon>
        <taxon>Magnoliopsida</taxon>
        <taxon>eudicotyledons</taxon>
        <taxon>Gunneridae</taxon>
        <taxon>Pentapetalae</taxon>
        <taxon>rosids</taxon>
        <taxon>malvids</taxon>
        <taxon>Brassicales</taxon>
        <taxon>Brassicaceae</taxon>
        <taxon>Eutremeae</taxon>
        <taxon>Eutrema</taxon>
    </lineage>
</organism>
<protein>
    <recommendedName>
        <fullName evidence="6">F-box domain-containing protein</fullName>
    </recommendedName>
</protein>
<dbReference type="PANTHER" id="PTHR46344">
    <property type="entry name" value="OS02G0202900 PROTEIN"/>
    <property type="match status" value="1"/>
</dbReference>
<dbReference type="SMART" id="SM00612">
    <property type="entry name" value="Kelch"/>
    <property type="match status" value="2"/>
</dbReference>
<evidence type="ECO:0000256" key="2">
    <source>
        <dbReference type="ARBA" id="ARBA00022737"/>
    </source>
</evidence>
<dbReference type="CDD" id="cd22152">
    <property type="entry name" value="F-box_AtAFR-like"/>
    <property type="match status" value="1"/>
</dbReference>
<accession>V4M6N0</accession>
<proteinExistence type="predicted"/>
<dbReference type="STRING" id="72664.V4M6N0"/>
<keyword evidence="2" id="KW-0677">Repeat</keyword>
<evidence type="ECO:0000313" key="5">
    <source>
        <dbReference type="Proteomes" id="UP000030689"/>
    </source>
</evidence>
<dbReference type="Pfam" id="PF01344">
    <property type="entry name" value="Kelch_1"/>
    <property type="match status" value="2"/>
</dbReference>
<dbReference type="Gene3D" id="2.120.10.80">
    <property type="entry name" value="Kelch-type beta propeller"/>
    <property type="match status" value="1"/>
</dbReference>
<sequence>MKNLTSNRGNWESSTTLSTSRGDDDSTELKKKDDCKRGLNLNTDSIVEDSKSAEETSFTEKSSKHKNQSSRRTRTPQRRKISELVVIDGIGGETDQILYRDSLHTTSRSSRFLPLEKRYFTSPFPHNRSPNLSLQIQEFNSDSCIFLFCVLCNFRNLIIINVLSDSQQPQMSGLLEGIPDAVAMRCLAHVPLDLHPNVELVSRSWRAAIRSEELFKVRKEVGSSENLLCVCAFDPENIWQVYSPNCDRWLTLPLLPSRIRHLAHFGAVTTSGKLFVLGGGSDAVDPLTGDHDGTFATDEVWSYDFVQRRWNPRAPMLVPRAMFACCVLDGKIVVAGGFTTCRKSISGAEMYDPEKDVWTSIPDLHRTHNSACSGLVVKGKVHVLHKGLSTVQVLESVKLGWAVKEYGWPQGPMAVVEDVPYVMSHGLVLKLEEDDTWKMVASASEFKRRIGMAMTSLSDEVLLVGGVIGPDRLNWDIKPLSDVDVLTVGSDRLAWKKVASMTKCRGTVLGCTQLTI</sequence>
<keyword evidence="5" id="KW-1185">Reference proteome</keyword>
<evidence type="ECO:0000313" key="4">
    <source>
        <dbReference type="EMBL" id="ESQ47973.1"/>
    </source>
</evidence>
<feature type="compositionally biased region" description="Polar residues" evidence="3">
    <location>
        <begin position="1"/>
        <end position="20"/>
    </location>
</feature>
<feature type="region of interest" description="Disordered" evidence="3">
    <location>
        <begin position="1"/>
        <end position="78"/>
    </location>
</feature>
<dbReference type="OMA" id="EKNVWDP"/>
<reference evidence="4 5" key="1">
    <citation type="journal article" date="2013" name="Front. Plant Sci.">
        <title>The Reference Genome of the Halophytic Plant Eutrema salsugineum.</title>
        <authorList>
            <person name="Yang R."/>
            <person name="Jarvis D.E."/>
            <person name="Chen H."/>
            <person name="Beilstein M.A."/>
            <person name="Grimwood J."/>
            <person name="Jenkins J."/>
            <person name="Shu S."/>
            <person name="Prochnik S."/>
            <person name="Xin M."/>
            <person name="Ma C."/>
            <person name="Schmutz J."/>
            <person name="Wing R.A."/>
            <person name="Mitchell-Olds T."/>
            <person name="Schumaker K.S."/>
            <person name="Wang X."/>
        </authorList>
    </citation>
    <scope>NUCLEOTIDE SEQUENCE [LARGE SCALE GENOMIC DNA]</scope>
</reference>
<dbReference type="SUPFAM" id="SSF117281">
    <property type="entry name" value="Kelch motif"/>
    <property type="match status" value="1"/>
</dbReference>
<feature type="compositionally biased region" description="Basic residues" evidence="3">
    <location>
        <begin position="63"/>
        <end position="78"/>
    </location>
</feature>
<dbReference type="Gramene" id="ESQ47973">
    <property type="protein sequence ID" value="ESQ47973"/>
    <property type="gene ID" value="EUTSA_v10020524mg"/>
</dbReference>
<dbReference type="EMBL" id="KI517408">
    <property type="protein sequence ID" value="ESQ47973.1"/>
    <property type="molecule type" value="Genomic_DNA"/>
</dbReference>
<dbReference type="AlphaFoldDB" id="V4M6N0"/>
<dbReference type="InterPro" id="IPR006652">
    <property type="entry name" value="Kelch_1"/>
</dbReference>